<evidence type="ECO:0000256" key="1">
    <source>
        <dbReference type="SAM" id="SignalP"/>
    </source>
</evidence>
<accession>A0A1M4STG4</accession>
<dbReference type="AlphaFoldDB" id="A0A1M4STG4"/>
<dbReference type="Proteomes" id="UP000325134">
    <property type="component" value="Unassembled WGS sequence"/>
</dbReference>
<reference evidence="3 4" key="1">
    <citation type="submission" date="2016-11" db="EMBL/GenBank/DDBJ databases">
        <authorList>
            <person name="Varghese N."/>
            <person name="Submissions S."/>
        </authorList>
    </citation>
    <scope>NUCLEOTIDE SEQUENCE [LARGE SCALE GENOMIC DNA]</scope>
    <source>
        <strain evidence="3 4">DSM 29341</strain>
    </source>
</reference>
<organism evidence="3 4">
    <name type="scientific">Ruegeria intermedia</name>
    <dbReference type="NCBI Taxonomy" id="996115"/>
    <lineage>
        <taxon>Bacteria</taxon>
        <taxon>Pseudomonadati</taxon>
        <taxon>Pseudomonadota</taxon>
        <taxon>Alphaproteobacteria</taxon>
        <taxon>Rhodobacterales</taxon>
        <taxon>Roseobacteraceae</taxon>
        <taxon>Ruegeria</taxon>
    </lineage>
</organism>
<feature type="domain" description="DUF4399" evidence="2">
    <location>
        <begin position="47"/>
        <end position="145"/>
    </location>
</feature>
<dbReference type="InterPro" id="IPR025512">
    <property type="entry name" value="DUF4399"/>
</dbReference>
<dbReference type="RefSeq" id="WP_394349754.1">
    <property type="nucleotide sequence ID" value="NZ_FQVK01000001.1"/>
</dbReference>
<name>A0A1M4STG4_9RHOB</name>
<evidence type="ECO:0000313" key="3">
    <source>
        <dbReference type="EMBL" id="SHE35530.1"/>
    </source>
</evidence>
<keyword evidence="4" id="KW-1185">Reference proteome</keyword>
<dbReference type="EMBL" id="FQVK01000001">
    <property type="protein sequence ID" value="SHE35530.1"/>
    <property type="molecule type" value="Genomic_DNA"/>
</dbReference>
<evidence type="ECO:0000313" key="4">
    <source>
        <dbReference type="Proteomes" id="UP000325134"/>
    </source>
</evidence>
<keyword evidence="1" id="KW-0732">Signal</keyword>
<gene>
    <name evidence="3" type="ORF">SAMN05444279_101274</name>
</gene>
<dbReference type="Pfam" id="PF14347">
    <property type="entry name" value="DUF4399"/>
    <property type="match status" value="1"/>
</dbReference>
<feature type="signal peptide" evidence="1">
    <location>
        <begin position="1"/>
        <end position="18"/>
    </location>
</feature>
<evidence type="ECO:0000259" key="2">
    <source>
        <dbReference type="Pfam" id="PF14347"/>
    </source>
</evidence>
<proteinExistence type="predicted"/>
<sequence length="145" mass="14908">MRIIFACIFCLVASVAQAGGPTASNPDAKVYFVQPSDGDTVTSPVTIVFGLSGMGVAPAGTEKENTGHHHLLIDRPPLGQGEDGADELSNGLPSDAHHMHFGGGQTEVTLDLAPGPHTLQLVLGDAGHVPHSSPVVSEVITITVE</sequence>
<protein>
    <recommendedName>
        <fullName evidence="2">DUF4399 domain-containing protein</fullName>
    </recommendedName>
</protein>
<feature type="chain" id="PRO_5012386473" description="DUF4399 domain-containing protein" evidence="1">
    <location>
        <begin position="19"/>
        <end position="145"/>
    </location>
</feature>